<evidence type="ECO:0000313" key="2">
    <source>
        <dbReference type="Proteomes" id="UP000029493"/>
    </source>
</evidence>
<sequence length="255" mass="29071">MHCVSFALFWVLGAAWADEAVEVRIGAAHFPPYTQHPERGADSGLLQQLAQSLNQCQQRFRFILVPTSIPRRFADLQQGRTDLAIFENPAWGWQQIAHQRVDMALEDAEVFVARQLPGRGQAYFDTLADKRLALFSGYHYAFAGFNAERRYLLQHFNANLSYSHESNLAMVERGRVDVALVSRSYLSDYLARHPRSTARLLVSERVDQVYRHYALLRPAAPISAAQFAELLERLRAEGELTRIFAPYQIAVLPRP</sequence>
<organism evidence="1 2">
    <name type="scientific">Pseudomonas cremoricolorata</name>
    <dbReference type="NCBI Taxonomy" id="157783"/>
    <lineage>
        <taxon>Bacteria</taxon>
        <taxon>Pseudomonadati</taxon>
        <taxon>Pseudomonadota</taxon>
        <taxon>Gammaproteobacteria</taxon>
        <taxon>Pseudomonadales</taxon>
        <taxon>Pseudomonadaceae</taxon>
        <taxon>Pseudomonas</taxon>
    </lineage>
</organism>
<name>A0A089WS42_9PSED</name>
<dbReference type="STRING" id="157783.LK03_20050"/>
<dbReference type="SUPFAM" id="SSF53850">
    <property type="entry name" value="Periplasmic binding protein-like II"/>
    <property type="match status" value="1"/>
</dbReference>
<dbReference type="AlphaFoldDB" id="A0A089WS42"/>
<reference evidence="1 2" key="1">
    <citation type="submission" date="2014-09" db="EMBL/GenBank/DDBJ databases">
        <authorList>
            <person name="Chan K.-G."/>
        </authorList>
    </citation>
    <scope>NUCLEOTIDE SEQUENCE [LARGE SCALE GENOMIC DNA]</scope>
    <source>
        <strain evidence="1 2">ND07</strain>
    </source>
</reference>
<dbReference type="EMBL" id="CP009455">
    <property type="protein sequence ID" value="AIR91421.1"/>
    <property type="molecule type" value="Genomic_DNA"/>
</dbReference>
<proteinExistence type="predicted"/>
<accession>A0A089WS42</accession>
<dbReference type="Proteomes" id="UP000029493">
    <property type="component" value="Chromosome"/>
</dbReference>
<dbReference type="Gene3D" id="3.40.190.10">
    <property type="entry name" value="Periplasmic binding protein-like II"/>
    <property type="match status" value="2"/>
</dbReference>
<dbReference type="KEGG" id="psw:LK03_20050"/>
<protein>
    <submittedName>
        <fullName evidence="1">Amino acid ABC transporter substrate-binding protein</fullName>
    </submittedName>
</protein>
<dbReference type="eggNOG" id="COG0834">
    <property type="taxonomic scope" value="Bacteria"/>
</dbReference>
<evidence type="ECO:0000313" key="1">
    <source>
        <dbReference type="EMBL" id="AIR91421.1"/>
    </source>
</evidence>
<keyword evidence="2" id="KW-1185">Reference proteome</keyword>
<gene>
    <name evidence="1" type="ORF">LK03_20050</name>
</gene>